<evidence type="ECO:0000313" key="2">
    <source>
        <dbReference type="EMBL" id="KAJ1091067.1"/>
    </source>
</evidence>
<dbReference type="AlphaFoldDB" id="A0AAV7LKY7"/>
<gene>
    <name evidence="2" type="ORF">NDU88_004195</name>
</gene>
<keyword evidence="3" id="KW-1185">Reference proteome</keyword>
<evidence type="ECO:0000256" key="1">
    <source>
        <dbReference type="SAM" id="MobiDB-lite"/>
    </source>
</evidence>
<comment type="caution">
    <text evidence="2">The sequence shown here is derived from an EMBL/GenBank/DDBJ whole genome shotgun (WGS) entry which is preliminary data.</text>
</comment>
<proteinExistence type="predicted"/>
<name>A0AAV7LKY7_PLEWA</name>
<organism evidence="2 3">
    <name type="scientific">Pleurodeles waltl</name>
    <name type="common">Iberian ribbed newt</name>
    <dbReference type="NCBI Taxonomy" id="8319"/>
    <lineage>
        <taxon>Eukaryota</taxon>
        <taxon>Metazoa</taxon>
        <taxon>Chordata</taxon>
        <taxon>Craniata</taxon>
        <taxon>Vertebrata</taxon>
        <taxon>Euteleostomi</taxon>
        <taxon>Amphibia</taxon>
        <taxon>Batrachia</taxon>
        <taxon>Caudata</taxon>
        <taxon>Salamandroidea</taxon>
        <taxon>Salamandridae</taxon>
        <taxon>Pleurodelinae</taxon>
        <taxon>Pleurodeles</taxon>
    </lineage>
</organism>
<dbReference type="EMBL" id="JANPWB010000015">
    <property type="protein sequence ID" value="KAJ1091067.1"/>
    <property type="molecule type" value="Genomic_DNA"/>
</dbReference>
<sequence length="100" mass="10646">MHSAMRVCRSQKEAPEGRHVSRDSAYQLVNKSALLEDSVCQTGACLKLQARASRANVVLDAMRDTGENVDDMVSDDVIAKGASAAAGSGDDRGHRVGIFL</sequence>
<dbReference type="Proteomes" id="UP001066276">
    <property type="component" value="Chromosome 11"/>
</dbReference>
<protein>
    <submittedName>
        <fullName evidence="2">Uncharacterized protein</fullName>
    </submittedName>
</protein>
<feature type="compositionally biased region" description="Basic and acidic residues" evidence="1">
    <location>
        <begin position="10"/>
        <end position="22"/>
    </location>
</feature>
<evidence type="ECO:0000313" key="3">
    <source>
        <dbReference type="Proteomes" id="UP001066276"/>
    </source>
</evidence>
<reference evidence="2" key="1">
    <citation type="journal article" date="2022" name="bioRxiv">
        <title>Sequencing and chromosome-scale assembly of the giantPleurodeles waltlgenome.</title>
        <authorList>
            <person name="Brown T."/>
            <person name="Elewa A."/>
            <person name="Iarovenko S."/>
            <person name="Subramanian E."/>
            <person name="Araus A.J."/>
            <person name="Petzold A."/>
            <person name="Susuki M."/>
            <person name="Suzuki K.-i.T."/>
            <person name="Hayashi T."/>
            <person name="Toyoda A."/>
            <person name="Oliveira C."/>
            <person name="Osipova E."/>
            <person name="Leigh N.D."/>
            <person name="Simon A."/>
            <person name="Yun M.H."/>
        </authorList>
    </citation>
    <scope>NUCLEOTIDE SEQUENCE</scope>
    <source>
        <strain evidence="2">20211129_DDA</strain>
        <tissue evidence="2">Liver</tissue>
    </source>
</reference>
<accession>A0AAV7LKY7</accession>
<feature type="region of interest" description="Disordered" evidence="1">
    <location>
        <begin position="1"/>
        <end position="22"/>
    </location>
</feature>